<dbReference type="Proteomes" id="UP000282378">
    <property type="component" value="Unassembled WGS sequence"/>
</dbReference>
<feature type="domain" description="Double-GTPase 2" evidence="1">
    <location>
        <begin position="95"/>
        <end position="313"/>
    </location>
</feature>
<gene>
    <name evidence="2" type="ORF">APX70_00944</name>
</gene>
<dbReference type="EMBL" id="RBNL01004254">
    <property type="protein sequence ID" value="RML35488.1"/>
    <property type="molecule type" value="Genomic_DNA"/>
</dbReference>
<protein>
    <recommendedName>
        <fullName evidence="1">Double-GTPase 2 domain-containing protein</fullName>
    </recommendedName>
</protein>
<evidence type="ECO:0000313" key="2">
    <source>
        <dbReference type="EMBL" id="RML35488.1"/>
    </source>
</evidence>
<accession>A0A3M2VAK2</accession>
<reference evidence="2 3" key="1">
    <citation type="submission" date="2018-08" db="EMBL/GenBank/DDBJ databases">
        <title>Recombination of ecologically and evolutionarily significant loci maintains genetic cohesion in the Pseudomonas syringae species complex.</title>
        <authorList>
            <person name="Dillon M."/>
            <person name="Thakur S."/>
            <person name="Almeida R.N.D."/>
            <person name="Weir B.S."/>
            <person name="Guttman D.S."/>
        </authorList>
    </citation>
    <scope>NUCLEOTIDE SEQUENCE [LARGE SCALE GENOMIC DNA]</scope>
    <source>
        <strain evidence="2 3">88_10</strain>
    </source>
</reference>
<dbReference type="AlphaFoldDB" id="A0A3M2VAK2"/>
<proteinExistence type="predicted"/>
<dbReference type="Pfam" id="PF19993">
    <property type="entry name" value="DO-GTPase2"/>
    <property type="match status" value="1"/>
</dbReference>
<dbReference type="InterPro" id="IPR045528">
    <property type="entry name" value="DO-GTPase2"/>
</dbReference>
<organism evidence="2 3">
    <name type="scientific">Pseudomonas syringae pv. maculicola</name>
    <dbReference type="NCBI Taxonomy" id="59511"/>
    <lineage>
        <taxon>Bacteria</taxon>
        <taxon>Pseudomonadati</taxon>
        <taxon>Pseudomonadota</taxon>
        <taxon>Gammaproteobacteria</taxon>
        <taxon>Pseudomonadales</taxon>
        <taxon>Pseudomonadaceae</taxon>
        <taxon>Pseudomonas</taxon>
    </lineage>
</organism>
<comment type="caution">
    <text evidence="2">The sequence shown here is derived from an EMBL/GenBank/DDBJ whole genome shotgun (WGS) entry which is preliminary data.</text>
</comment>
<name>A0A3M2VAK2_PSEYM</name>
<evidence type="ECO:0000259" key="1">
    <source>
        <dbReference type="Pfam" id="PF19993"/>
    </source>
</evidence>
<evidence type="ECO:0000313" key="3">
    <source>
        <dbReference type="Proteomes" id="UP000282378"/>
    </source>
</evidence>
<sequence>MSATCRIEGCTVLQTGVCALENDVETCPKRFSVVPGSSSSAGSLSSILATAGDETEEELGTAVLDTPDGNPSFPPSMALGLQTVDEIIASRYGTIVGILGDPESGKTACLVSLYLLVSHAKLNGWSFADSHSLLAFEEIARGARRWQDGQPPDQMTVHTELSDDRQPGLLHLRLRRDVDARTFDLFLPDLPGEWTKDLIKTDDAERFEFMKSADVIWLMTDGRALIKKQGRQGSIHRLNLLLGRLAKLFTDPAPRLILVPTHRDHGEVPLSAVDQIRRDTAKLGLPFEVVPVASFSSGEGVIQPGYGLADLINATVRGACEQHPFRRSTPVRSAMRAFLSYRRSE</sequence>